<evidence type="ECO:0000256" key="1">
    <source>
        <dbReference type="SAM" id="MobiDB-lite"/>
    </source>
</evidence>
<dbReference type="Gene3D" id="1.10.510.10">
    <property type="entry name" value="Transferase(Phosphotransferase) domain 1"/>
    <property type="match status" value="1"/>
</dbReference>
<protein>
    <recommendedName>
        <fullName evidence="3">Protein kinase domain-containing protein</fullName>
    </recommendedName>
</protein>
<gene>
    <name evidence="4" type="ORF">KSZ_35590</name>
</gene>
<keyword evidence="2" id="KW-1133">Transmembrane helix</keyword>
<accession>A0ABQ3VIW1</accession>
<evidence type="ECO:0000259" key="3">
    <source>
        <dbReference type="PROSITE" id="PS50011"/>
    </source>
</evidence>
<dbReference type="InterPro" id="IPR000719">
    <property type="entry name" value="Prot_kinase_dom"/>
</dbReference>
<dbReference type="Gene3D" id="3.30.200.20">
    <property type="entry name" value="Phosphorylase Kinase, domain 1"/>
    <property type="match status" value="1"/>
</dbReference>
<dbReference type="PANTHER" id="PTHR24361">
    <property type="entry name" value="MITOGEN-ACTIVATED KINASE KINASE KINASE"/>
    <property type="match status" value="1"/>
</dbReference>
<evidence type="ECO:0000256" key="2">
    <source>
        <dbReference type="SAM" id="Phobius"/>
    </source>
</evidence>
<dbReference type="SMART" id="SM00220">
    <property type="entry name" value="S_TKc"/>
    <property type="match status" value="1"/>
</dbReference>
<dbReference type="InterPro" id="IPR011009">
    <property type="entry name" value="Kinase-like_dom_sf"/>
</dbReference>
<organism evidence="4 5">
    <name type="scientific">Dictyobacter formicarum</name>
    <dbReference type="NCBI Taxonomy" id="2778368"/>
    <lineage>
        <taxon>Bacteria</taxon>
        <taxon>Bacillati</taxon>
        <taxon>Chloroflexota</taxon>
        <taxon>Ktedonobacteria</taxon>
        <taxon>Ktedonobacterales</taxon>
        <taxon>Dictyobacteraceae</taxon>
        <taxon>Dictyobacter</taxon>
    </lineage>
</organism>
<reference evidence="4 5" key="1">
    <citation type="journal article" date="2021" name="Int. J. Syst. Evol. Microbiol.">
        <title>Reticulibacter mediterranei gen. nov., sp. nov., within the new family Reticulibacteraceae fam. nov., and Ktedonospora formicarum gen. nov., sp. nov., Ktedonobacter robiniae sp. nov., Dictyobacter formicarum sp. nov. and Dictyobacter arantiisoli sp. nov., belonging to the class Ktedonobacteria.</title>
        <authorList>
            <person name="Yabe S."/>
            <person name="Zheng Y."/>
            <person name="Wang C.M."/>
            <person name="Sakai Y."/>
            <person name="Abe K."/>
            <person name="Yokota A."/>
            <person name="Donadio S."/>
            <person name="Cavaletti L."/>
            <person name="Monciardini P."/>
        </authorList>
    </citation>
    <scope>NUCLEOTIDE SEQUENCE [LARGE SCALE GENOMIC DNA]</scope>
    <source>
        <strain evidence="4 5">SOSP1-9</strain>
    </source>
</reference>
<dbReference type="PROSITE" id="PS50011">
    <property type="entry name" value="PROTEIN_KINASE_DOM"/>
    <property type="match status" value="1"/>
</dbReference>
<evidence type="ECO:0000313" key="4">
    <source>
        <dbReference type="EMBL" id="GHO85553.1"/>
    </source>
</evidence>
<dbReference type="Proteomes" id="UP000635565">
    <property type="component" value="Unassembled WGS sequence"/>
</dbReference>
<evidence type="ECO:0000313" key="5">
    <source>
        <dbReference type="Proteomes" id="UP000635565"/>
    </source>
</evidence>
<feature type="domain" description="Protein kinase" evidence="3">
    <location>
        <begin position="19"/>
        <end position="261"/>
    </location>
</feature>
<keyword evidence="2" id="KW-0472">Membrane</keyword>
<feature type="transmembrane region" description="Helical" evidence="2">
    <location>
        <begin position="373"/>
        <end position="394"/>
    </location>
</feature>
<sequence length="400" mass="43621">MRNLERLTVETGRVIQRRYLLQRLVQQGQTCTVYQGFDQVLQRVVAIKSAAVEHIPAYRAAIRATAQFAHPNIIDIYDLIVEPDALYIVQEYVDGDDFGTLLQSQLSPYHVVDLGVQVCQALMYAGTPVRKVCHGDLTPSAIIRDRRGSVRVNNFALPGDMLYFSAWNNIGGGGPVFADPELAAGQASDGRRADDTRAVGLLLYQLLAGRNPDARTVEPPADGRLRFVRNVPPEVCELVARTIVRQHPQYIATPEALHAELKVLAEALEPPAPPVSSGQLAPAYQVADDAAVRVPQSQFAPARSGRLLSQPLGGAREASHSDADYAPHSDAGHTVMVDQNELPTAFDTSMSSKLAVARQAAYETNAPPKHVNMPLLILFGLLLFALFFGVGYYLSTVLIH</sequence>
<name>A0ABQ3VIW1_9CHLR</name>
<keyword evidence="5" id="KW-1185">Reference proteome</keyword>
<feature type="region of interest" description="Disordered" evidence="1">
    <location>
        <begin position="312"/>
        <end position="331"/>
    </location>
</feature>
<dbReference type="SUPFAM" id="SSF56112">
    <property type="entry name" value="Protein kinase-like (PK-like)"/>
    <property type="match status" value="1"/>
</dbReference>
<dbReference type="RefSeq" id="WP_201363199.1">
    <property type="nucleotide sequence ID" value="NZ_BNJJ01000009.1"/>
</dbReference>
<dbReference type="EMBL" id="BNJJ01000009">
    <property type="protein sequence ID" value="GHO85553.1"/>
    <property type="molecule type" value="Genomic_DNA"/>
</dbReference>
<dbReference type="InterPro" id="IPR053235">
    <property type="entry name" value="Ser_Thr_kinase"/>
</dbReference>
<comment type="caution">
    <text evidence="4">The sequence shown here is derived from an EMBL/GenBank/DDBJ whole genome shotgun (WGS) entry which is preliminary data.</text>
</comment>
<proteinExistence type="predicted"/>
<feature type="compositionally biased region" description="Basic and acidic residues" evidence="1">
    <location>
        <begin position="317"/>
        <end position="331"/>
    </location>
</feature>
<dbReference type="Pfam" id="PF00069">
    <property type="entry name" value="Pkinase"/>
    <property type="match status" value="1"/>
</dbReference>
<keyword evidence="2" id="KW-0812">Transmembrane</keyword>